<comment type="caution">
    <text evidence="1">The sequence shown here is derived from an EMBL/GenBank/DDBJ whole genome shotgun (WGS) entry which is preliminary data.</text>
</comment>
<organism evidence="1 2">
    <name type="scientific">Arsukibacterium ikkense</name>
    <dbReference type="NCBI Taxonomy" id="336831"/>
    <lineage>
        <taxon>Bacteria</taxon>
        <taxon>Pseudomonadati</taxon>
        <taxon>Pseudomonadota</taxon>
        <taxon>Gammaproteobacteria</taxon>
        <taxon>Chromatiales</taxon>
        <taxon>Chromatiaceae</taxon>
        <taxon>Arsukibacterium</taxon>
    </lineage>
</organism>
<dbReference type="InterPro" id="IPR007433">
    <property type="entry name" value="DUF481"/>
</dbReference>
<evidence type="ECO:0000313" key="2">
    <source>
        <dbReference type="Proteomes" id="UP000034228"/>
    </source>
</evidence>
<proteinExistence type="predicted"/>
<dbReference type="EMBL" id="LAHO01000008">
    <property type="protein sequence ID" value="KKO45702.1"/>
    <property type="molecule type" value="Genomic_DNA"/>
</dbReference>
<accession>A0A0M2V4D4</accession>
<dbReference type="PATRIC" id="fig|336831.14.peg.264"/>
<dbReference type="Pfam" id="PF04338">
    <property type="entry name" value="DUF481"/>
    <property type="match status" value="1"/>
</dbReference>
<dbReference type="STRING" id="336831.WG68_09815"/>
<keyword evidence="2" id="KW-1185">Reference proteome</keyword>
<evidence type="ECO:0000313" key="1">
    <source>
        <dbReference type="EMBL" id="KKO45702.1"/>
    </source>
</evidence>
<sequence length="256" mass="28425">MALPALAAPDSDADGVADGNSPTFQLPLDFLGTIGGDIELGLLFNSGNTDAYAVRINSELVHELEYFRNRYQLYGRVQRSKIFNAQTQEHDSVTTAKRYGMTGQSNYKFLIGRQSLFGRGAYLYDMFGAFRVQSSLAAGYANRVYEMQTNYIDLETGPGFAHQRSNSGLANTGLIWFLAFNLEQKVYEGSTFRQTFEGSVSLDGANSTFVSRSSITAQLFDKLSMRFSFVARHNSRPEGKLKTMDTETAASVVYTF</sequence>
<name>A0A0M2V4D4_9GAMM</name>
<dbReference type="OrthoDB" id="5292716at2"/>
<gene>
    <name evidence="1" type="ORF">WG68_09815</name>
</gene>
<dbReference type="AlphaFoldDB" id="A0A0M2V4D4"/>
<reference evidence="1 2" key="1">
    <citation type="submission" date="2015-03" db="EMBL/GenBank/DDBJ databases">
        <title>Draft genome sequences of two protease-producing strains of Arsukibacterium isolated from two cold and alkaline environments.</title>
        <authorList>
            <person name="Lylloff J.E."/>
            <person name="Skov L.B."/>
            <person name="Jepsen M."/>
            <person name="Hallin P.F."/>
            <person name="Sorensen S.J."/>
            <person name="Stougaard P."/>
            <person name="Glaring M.A."/>
        </authorList>
    </citation>
    <scope>NUCLEOTIDE SEQUENCE [LARGE SCALE GENOMIC DNA]</scope>
    <source>
        <strain evidence="1 2">GCM72</strain>
    </source>
</reference>
<dbReference type="Proteomes" id="UP000034228">
    <property type="component" value="Unassembled WGS sequence"/>
</dbReference>
<protein>
    <submittedName>
        <fullName evidence="1">Salt-induced outer membrane protein</fullName>
    </submittedName>
</protein>